<sequence>MKALKRMSSAFGYSEIEPETDLVEPFAETEDEYVNEDDSTDYYDDAIIEDREPNPDLARIVTATPTKYNDVVNIGTVYREGTPVIVNLTQINPKEARRIVDFISGLVYGLNGAVERVSEAVFLLTPDSVAIENSNGDSAGSRFVPFNQS</sequence>
<dbReference type="PANTHER" id="PTHR35798:SF1">
    <property type="entry name" value="CELL DIVISION PROTEIN SEPF"/>
    <property type="match status" value="1"/>
</dbReference>
<dbReference type="PANTHER" id="PTHR35798">
    <property type="entry name" value="CELL DIVISION PROTEIN SEPF"/>
    <property type="match status" value="1"/>
</dbReference>
<evidence type="ECO:0000256" key="2">
    <source>
        <dbReference type="ARBA" id="ARBA00023210"/>
    </source>
</evidence>
<dbReference type="EMBL" id="CP097095">
    <property type="protein sequence ID" value="UQF79046.1"/>
    <property type="molecule type" value="Genomic_DNA"/>
</dbReference>
<dbReference type="Gene3D" id="3.30.110.150">
    <property type="entry name" value="SepF-like protein"/>
    <property type="match status" value="1"/>
</dbReference>
<dbReference type="GO" id="GO:0043093">
    <property type="term" value="P:FtsZ-dependent cytokinesis"/>
    <property type="evidence" value="ECO:0007669"/>
    <property type="project" value="UniProtKB-UniRule"/>
</dbReference>
<dbReference type="GO" id="GO:0005737">
    <property type="term" value="C:cytoplasm"/>
    <property type="evidence" value="ECO:0007669"/>
    <property type="project" value="UniProtKB-SubCell"/>
</dbReference>
<dbReference type="AlphaFoldDB" id="A0A929MLT2"/>
<proteinExistence type="inferred from homology"/>
<evidence type="ECO:0000256" key="1">
    <source>
        <dbReference type="ARBA" id="ARBA00022618"/>
    </source>
</evidence>
<name>A0A929MLT2_9ACTO</name>
<comment type="subunit">
    <text evidence="5">Homodimer. Interacts with FtsZ.</text>
</comment>
<evidence type="ECO:0000313" key="7">
    <source>
        <dbReference type="Proteomes" id="UP000830236"/>
    </source>
</evidence>
<evidence type="ECO:0000313" key="6">
    <source>
        <dbReference type="EMBL" id="UQF79046.1"/>
    </source>
</evidence>
<accession>A0A929MLT2</accession>
<evidence type="ECO:0000256" key="5">
    <source>
        <dbReference type="HAMAP-Rule" id="MF_01197"/>
    </source>
</evidence>
<dbReference type="InterPro" id="IPR007561">
    <property type="entry name" value="Cell_div_SepF/SepF-rel"/>
</dbReference>
<keyword evidence="2 5" id="KW-0717">Septation</keyword>
<comment type="subcellular location">
    <subcellularLocation>
        <location evidence="5">Cytoplasm</location>
    </subcellularLocation>
    <text evidence="5">Localizes to the division site, in a FtsZ-dependent manner.</text>
</comment>
<keyword evidence="5" id="KW-0963">Cytoplasm</keyword>
<dbReference type="InterPro" id="IPR023052">
    <property type="entry name" value="Cell_div_SepF"/>
</dbReference>
<evidence type="ECO:0000256" key="3">
    <source>
        <dbReference type="ARBA" id="ARBA00023306"/>
    </source>
</evidence>
<gene>
    <name evidence="5" type="primary">sepF</name>
    <name evidence="6" type="ORF">M3I41_05385</name>
</gene>
<keyword evidence="1 5" id="KW-0132">Cell division</keyword>
<reference evidence="6" key="1">
    <citation type="submission" date="2022-05" db="EMBL/GenBank/DDBJ databases">
        <title>Using nanopore sequencing to obtain complete genomes from saliva samples.</title>
        <authorList>
            <person name="Baker J.L."/>
        </authorList>
    </citation>
    <scope>NUCLEOTIDE SEQUENCE</scope>
    <source>
        <strain evidence="6">JCVI-JB-Ag32</strain>
    </source>
</reference>
<dbReference type="GO" id="GO:0000917">
    <property type="term" value="P:division septum assembly"/>
    <property type="evidence" value="ECO:0007669"/>
    <property type="project" value="UniProtKB-KW"/>
</dbReference>
<organism evidence="6 7">
    <name type="scientific">Actinomyces graevenitzii</name>
    <dbReference type="NCBI Taxonomy" id="55565"/>
    <lineage>
        <taxon>Bacteria</taxon>
        <taxon>Bacillati</taxon>
        <taxon>Actinomycetota</taxon>
        <taxon>Actinomycetes</taxon>
        <taxon>Actinomycetales</taxon>
        <taxon>Actinomycetaceae</taxon>
        <taxon>Actinomyces</taxon>
    </lineage>
</organism>
<evidence type="ECO:0000256" key="4">
    <source>
        <dbReference type="ARBA" id="ARBA00044936"/>
    </source>
</evidence>
<dbReference type="HAMAP" id="MF_01197">
    <property type="entry name" value="SepF"/>
    <property type="match status" value="1"/>
</dbReference>
<dbReference type="Proteomes" id="UP000830236">
    <property type="component" value="Chromosome"/>
</dbReference>
<comment type="similarity">
    <text evidence="5">Belongs to the SepF family.</text>
</comment>
<dbReference type="InterPro" id="IPR038594">
    <property type="entry name" value="SepF-like_sf"/>
</dbReference>
<dbReference type="Pfam" id="PF04472">
    <property type="entry name" value="SepF"/>
    <property type="match status" value="1"/>
</dbReference>
<dbReference type="KEGG" id="agh:M3I41_05385"/>
<keyword evidence="3 5" id="KW-0131">Cell cycle</keyword>
<comment type="function">
    <text evidence="4 5">Cell division protein that is part of the divisome complex and is recruited early to the Z-ring. Probably stimulates Z-ring formation, perhaps through the cross-linking of FtsZ protofilaments. Its function overlaps with FtsA.</text>
</comment>
<protein>
    <recommendedName>
        <fullName evidence="5">Cell division protein SepF</fullName>
    </recommendedName>
</protein>